<dbReference type="InterPro" id="IPR029044">
    <property type="entry name" value="Nucleotide-diphossugar_trans"/>
</dbReference>
<feature type="transmembrane region" description="Helical" evidence="6">
    <location>
        <begin position="382"/>
        <end position="400"/>
    </location>
</feature>
<dbReference type="Gene3D" id="3.90.550.10">
    <property type="entry name" value="Spore Coat Polysaccharide Biosynthesis Protein SpsA, Chain A"/>
    <property type="match status" value="1"/>
</dbReference>
<keyword evidence="8" id="KW-1185">Reference proteome</keyword>
<evidence type="ECO:0000256" key="1">
    <source>
        <dbReference type="ARBA" id="ARBA00004308"/>
    </source>
</evidence>
<evidence type="ECO:0000313" key="7">
    <source>
        <dbReference type="EMBL" id="SFK04957.1"/>
    </source>
</evidence>
<dbReference type="Proteomes" id="UP000198755">
    <property type="component" value="Unassembled WGS sequence"/>
</dbReference>
<evidence type="ECO:0000256" key="2">
    <source>
        <dbReference type="ARBA" id="ARBA00022679"/>
    </source>
</evidence>
<dbReference type="PANTHER" id="PTHR32044">
    <property type="entry name" value="GLUCOMANNAN 4-BETA-MANNOSYLTRANSFERASE 9"/>
    <property type="match status" value="1"/>
</dbReference>
<dbReference type="GO" id="GO:0016757">
    <property type="term" value="F:glycosyltransferase activity"/>
    <property type="evidence" value="ECO:0007669"/>
    <property type="project" value="TreeGrafter"/>
</dbReference>
<keyword evidence="4 6" id="KW-1133">Transmembrane helix</keyword>
<gene>
    <name evidence="7" type="ORF">SAMN05444581_101496</name>
</gene>
<keyword evidence="5 6" id="KW-0472">Membrane</keyword>
<evidence type="ECO:0000313" key="8">
    <source>
        <dbReference type="Proteomes" id="UP000198755"/>
    </source>
</evidence>
<evidence type="ECO:0000256" key="5">
    <source>
        <dbReference type="ARBA" id="ARBA00023136"/>
    </source>
</evidence>
<feature type="transmembrane region" description="Helical" evidence="6">
    <location>
        <begin position="318"/>
        <end position="343"/>
    </location>
</feature>
<comment type="subcellular location">
    <subcellularLocation>
        <location evidence="1">Endomembrane system</location>
    </subcellularLocation>
</comment>
<keyword evidence="3 6" id="KW-0812">Transmembrane</keyword>
<evidence type="ECO:0000256" key="6">
    <source>
        <dbReference type="SAM" id="Phobius"/>
    </source>
</evidence>
<dbReference type="Pfam" id="PF13641">
    <property type="entry name" value="Glyco_tranf_2_3"/>
    <property type="match status" value="1"/>
</dbReference>
<evidence type="ECO:0000256" key="4">
    <source>
        <dbReference type="ARBA" id="ARBA00022989"/>
    </source>
</evidence>
<dbReference type="SUPFAM" id="SSF53448">
    <property type="entry name" value="Nucleotide-diphospho-sugar transferases"/>
    <property type="match status" value="1"/>
</dbReference>
<feature type="transmembrane region" description="Helical" evidence="6">
    <location>
        <begin position="12"/>
        <end position="37"/>
    </location>
</feature>
<keyword evidence="2 7" id="KW-0808">Transferase</keyword>
<dbReference type="RefSeq" id="WP_091677040.1">
    <property type="nucleotide sequence ID" value="NZ_FOSN01000001.1"/>
</dbReference>
<feature type="transmembrane region" description="Helical" evidence="6">
    <location>
        <begin position="349"/>
        <end position="370"/>
    </location>
</feature>
<protein>
    <submittedName>
        <fullName evidence="7">Glycosyltransferase, catalytic subunit of cellulose synthase and poly-beta-1,6-N-acetylglucosamine synthase</fullName>
    </submittedName>
</protein>
<reference evidence="7 8" key="1">
    <citation type="submission" date="2016-10" db="EMBL/GenBank/DDBJ databases">
        <authorList>
            <person name="de Groot N.N."/>
        </authorList>
    </citation>
    <scope>NUCLEOTIDE SEQUENCE [LARGE SCALE GENOMIC DNA]</scope>
    <source>
        <strain evidence="7 8">NE2</strain>
    </source>
</reference>
<evidence type="ECO:0000256" key="3">
    <source>
        <dbReference type="ARBA" id="ARBA00022692"/>
    </source>
</evidence>
<dbReference type="GO" id="GO:0012505">
    <property type="term" value="C:endomembrane system"/>
    <property type="evidence" value="ECO:0007669"/>
    <property type="project" value="UniProtKB-SubCell"/>
</dbReference>
<sequence>MGFDLLKLIFESSLLVSIFGLLFVGGGFLILIGINVWERFSGEKWGRPLRSLVIADAKLPDVLVQIPVFNEPYMVADCLRSASALDWPKDRLHIQLLDDSTDETTSIASIVVAELQAQGFDILHLRRDDRGGYKAGALAAGLTHSDAPYVAILDVDFRPPANWLRAVVPCLIADPRASFIQSRCEFSNYRTNWLTRAQGLMLDAHFAMEQATRYRAGWLFQFNGTGGVWRRAAISAAGGWSSDSLCEDLDITVRAEIAGWHGLFSMNPPVPGLVPDQVNHWRVQQRRWSTGFVQVARKLLGAIWLADWTIERKLSASFLILIQAFFPCAAVAIVSLLACVLLESGDPAAYMPVINAIGVLIAIVAIGMTLAPYRTLRRGSLLSFLATIASLTPLMIYLSVSNAPSILKSLFGATETWKRTPKAPPLPAIGPSNQVDGF</sequence>
<accession>A0A1I3WDU0</accession>
<dbReference type="EMBL" id="FOSN01000001">
    <property type="protein sequence ID" value="SFK04957.1"/>
    <property type="molecule type" value="Genomic_DNA"/>
</dbReference>
<dbReference type="AlphaFoldDB" id="A0A1I3WDU0"/>
<dbReference type="STRING" id="1612308.SAMN05444581_101496"/>
<organism evidence="7 8">
    <name type="scientific">Methylocapsa palsarum</name>
    <dbReference type="NCBI Taxonomy" id="1612308"/>
    <lineage>
        <taxon>Bacteria</taxon>
        <taxon>Pseudomonadati</taxon>
        <taxon>Pseudomonadota</taxon>
        <taxon>Alphaproteobacteria</taxon>
        <taxon>Hyphomicrobiales</taxon>
        <taxon>Beijerinckiaceae</taxon>
        <taxon>Methylocapsa</taxon>
    </lineage>
</organism>
<name>A0A1I3WDU0_9HYPH</name>
<proteinExistence type="predicted"/>
<dbReference type="OrthoDB" id="9806824at2"/>
<dbReference type="PANTHER" id="PTHR32044:SF80">
    <property type="entry name" value="XYLOGLUCAN GLYCOSYLTRANSFERASE 2-RELATED"/>
    <property type="match status" value="1"/>
</dbReference>